<keyword evidence="4" id="KW-1185">Reference proteome</keyword>
<dbReference type="SUPFAM" id="SSF57756">
    <property type="entry name" value="Retrovirus zinc finger-like domains"/>
    <property type="match status" value="1"/>
</dbReference>
<evidence type="ECO:0000313" key="4">
    <source>
        <dbReference type="Proteomes" id="UP000826656"/>
    </source>
</evidence>
<keyword evidence="1" id="KW-0479">Metal-binding</keyword>
<dbReference type="Gene3D" id="4.10.60.10">
    <property type="entry name" value="Zinc finger, CCHC-type"/>
    <property type="match status" value="1"/>
</dbReference>
<dbReference type="InterPro" id="IPR001878">
    <property type="entry name" value="Znf_CCHC"/>
</dbReference>
<proteinExistence type="predicted"/>
<evidence type="ECO:0000259" key="2">
    <source>
        <dbReference type="PROSITE" id="PS50158"/>
    </source>
</evidence>
<reference evidence="3 4" key="1">
    <citation type="journal article" date="2021" name="bioRxiv">
        <title>Chromosome-scale and haplotype-resolved genome assembly of a tetraploid potato cultivar.</title>
        <authorList>
            <person name="Sun H."/>
            <person name="Jiao W.-B."/>
            <person name="Krause K."/>
            <person name="Campoy J.A."/>
            <person name="Goel M."/>
            <person name="Folz-Donahue K."/>
            <person name="Kukat C."/>
            <person name="Huettel B."/>
            <person name="Schneeberger K."/>
        </authorList>
    </citation>
    <scope>NUCLEOTIDE SEQUENCE [LARGE SCALE GENOMIC DNA]</scope>
    <source>
        <strain evidence="3">SolTubOtavaFocal</strain>
        <tissue evidence="3">Leaves</tissue>
    </source>
</reference>
<comment type="caution">
    <text evidence="3">The sequence shown here is derived from an EMBL/GenBank/DDBJ whole genome shotgun (WGS) entry which is preliminary data.</text>
</comment>
<dbReference type="EMBL" id="JAIVGD010000028">
    <property type="protein sequence ID" value="KAH0738433.1"/>
    <property type="molecule type" value="Genomic_DNA"/>
</dbReference>
<dbReference type="PROSITE" id="PS50158">
    <property type="entry name" value="ZF_CCHC"/>
    <property type="match status" value="1"/>
</dbReference>
<sequence length="191" mass="22081">MKEIASLKQEKGEPVYELLSNMESIWNQLTLTEPVLRNSDVAAKFLAYRNNDKLIQFLMALTEDYEPTQVALLNQQSLPTLENALSRLKSEKTHLDLTRPMDNLVFVATNIIGAKFCRNCRQTGHALHDCPVIECNKCKKKAHISRNCPPICRYCKKEDHLIENCPTRPQNKNQFVESNSWSNQQFRNFIN</sequence>
<dbReference type="PANTHER" id="PTHR34222">
    <property type="entry name" value="GAG_PRE-INTEGRS DOMAIN-CONTAINING PROTEIN"/>
    <property type="match status" value="1"/>
</dbReference>
<protein>
    <recommendedName>
        <fullName evidence="2">CCHC-type domain-containing protein</fullName>
    </recommendedName>
</protein>
<accession>A0ABQ7TVC7</accession>
<feature type="domain" description="CCHC-type" evidence="2">
    <location>
        <begin position="117"/>
        <end position="131"/>
    </location>
</feature>
<keyword evidence="1" id="KW-0862">Zinc</keyword>
<evidence type="ECO:0000256" key="1">
    <source>
        <dbReference type="PROSITE-ProRule" id="PRU00047"/>
    </source>
</evidence>
<dbReference type="Pfam" id="PF00098">
    <property type="entry name" value="zf-CCHC"/>
    <property type="match status" value="1"/>
</dbReference>
<dbReference type="PANTHER" id="PTHR34222:SF100">
    <property type="entry name" value="CCHC-TYPE DOMAIN-CONTAINING PROTEIN"/>
    <property type="match status" value="1"/>
</dbReference>
<evidence type="ECO:0000313" key="3">
    <source>
        <dbReference type="EMBL" id="KAH0738433.1"/>
    </source>
</evidence>
<organism evidence="3 4">
    <name type="scientific">Solanum tuberosum</name>
    <name type="common">Potato</name>
    <dbReference type="NCBI Taxonomy" id="4113"/>
    <lineage>
        <taxon>Eukaryota</taxon>
        <taxon>Viridiplantae</taxon>
        <taxon>Streptophyta</taxon>
        <taxon>Embryophyta</taxon>
        <taxon>Tracheophyta</taxon>
        <taxon>Spermatophyta</taxon>
        <taxon>Magnoliopsida</taxon>
        <taxon>eudicotyledons</taxon>
        <taxon>Gunneridae</taxon>
        <taxon>Pentapetalae</taxon>
        <taxon>asterids</taxon>
        <taxon>lamiids</taxon>
        <taxon>Solanales</taxon>
        <taxon>Solanaceae</taxon>
        <taxon>Solanoideae</taxon>
        <taxon>Solaneae</taxon>
        <taxon>Solanum</taxon>
    </lineage>
</organism>
<gene>
    <name evidence="3" type="ORF">KY290_037138</name>
</gene>
<dbReference type="InterPro" id="IPR036875">
    <property type="entry name" value="Znf_CCHC_sf"/>
</dbReference>
<name>A0ABQ7TVC7_SOLTU</name>
<dbReference type="SMART" id="SM00343">
    <property type="entry name" value="ZnF_C2HC"/>
    <property type="match status" value="3"/>
</dbReference>
<keyword evidence="1" id="KW-0863">Zinc-finger</keyword>
<dbReference type="Proteomes" id="UP000826656">
    <property type="component" value="Unassembled WGS sequence"/>
</dbReference>